<evidence type="ECO:0000313" key="1">
    <source>
        <dbReference type="EMBL" id="GER29523.1"/>
    </source>
</evidence>
<comment type="caution">
    <text evidence="1">The sequence shown here is derived from an EMBL/GenBank/DDBJ whole genome shotgun (WGS) entry which is preliminary data.</text>
</comment>
<organism evidence="1 2">
    <name type="scientific">Striga asiatica</name>
    <name type="common">Asiatic witchweed</name>
    <name type="synonym">Buchnera asiatica</name>
    <dbReference type="NCBI Taxonomy" id="4170"/>
    <lineage>
        <taxon>Eukaryota</taxon>
        <taxon>Viridiplantae</taxon>
        <taxon>Streptophyta</taxon>
        <taxon>Embryophyta</taxon>
        <taxon>Tracheophyta</taxon>
        <taxon>Spermatophyta</taxon>
        <taxon>Magnoliopsida</taxon>
        <taxon>eudicotyledons</taxon>
        <taxon>Gunneridae</taxon>
        <taxon>Pentapetalae</taxon>
        <taxon>asterids</taxon>
        <taxon>lamiids</taxon>
        <taxon>Lamiales</taxon>
        <taxon>Orobanchaceae</taxon>
        <taxon>Buchnereae</taxon>
        <taxon>Striga</taxon>
    </lineage>
</organism>
<feature type="non-terminal residue" evidence="1">
    <location>
        <position position="1"/>
    </location>
</feature>
<keyword evidence="2" id="KW-1185">Reference proteome</keyword>
<proteinExistence type="predicted"/>
<dbReference type="AlphaFoldDB" id="A0A5A7P9I4"/>
<gene>
    <name evidence="1" type="ORF">STAS_05388</name>
</gene>
<dbReference type="Proteomes" id="UP000325081">
    <property type="component" value="Unassembled WGS sequence"/>
</dbReference>
<reference evidence="2" key="1">
    <citation type="journal article" date="2019" name="Curr. Biol.">
        <title>Genome Sequence of Striga asiatica Provides Insight into the Evolution of Plant Parasitism.</title>
        <authorList>
            <person name="Yoshida S."/>
            <person name="Kim S."/>
            <person name="Wafula E.K."/>
            <person name="Tanskanen J."/>
            <person name="Kim Y.M."/>
            <person name="Honaas L."/>
            <person name="Yang Z."/>
            <person name="Spallek T."/>
            <person name="Conn C.E."/>
            <person name="Ichihashi Y."/>
            <person name="Cheong K."/>
            <person name="Cui S."/>
            <person name="Der J.P."/>
            <person name="Gundlach H."/>
            <person name="Jiao Y."/>
            <person name="Hori C."/>
            <person name="Ishida J.K."/>
            <person name="Kasahara H."/>
            <person name="Kiba T."/>
            <person name="Kim M.S."/>
            <person name="Koo N."/>
            <person name="Laohavisit A."/>
            <person name="Lee Y.H."/>
            <person name="Lumba S."/>
            <person name="McCourt P."/>
            <person name="Mortimer J.C."/>
            <person name="Mutuku J.M."/>
            <person name="Nomura T."/>
            <person name="Sasaki-Sekimoto Y."/>
            <person name="Seto Y."/>
            <person name="Wang Y."/>
            <person name="Wakatake T."/>
            <person name="Sakakibara H."/>
            <person name="Demura T."/>
            <person name="Yamaguchi S."/>
            <person name="Yoneyama K."/>
            <person name="Manabe R.I."/>
            <person name="Nelson D.C."/>
            <person name="Schulman A.H."/>
            <person name="Timko M.P."/>
            <person name="dePamphilis C.W."/>
            <person name="Choi D."/>
            <person name="Shirasu K."/>
        </authorList>
    </citation>
    <scope>NUCLEOTIDE SEQUENCE [LARGE SCALE GENOMIC DNA]</scope>
    <source>
        <strain evidence="2">cv. UVA1</strain>
    </source>
</reference>
<accession>A0A5A7P9I4</accession>
<name>A0A5A7P9I4_STRAF</name>
<sequence>TNQKQHLLSTTGTTKPNTKLQYDNTINTSLEQLSNLSKALLASPIVPNLKLNRPAVDGNHSSPKFNSDCEIMHRLEPLVGELKKQTRFSHTYRKRLRIAKGQMVQEGGDSVTCVADDYVLE</sequence>
<protein>
    <submittedName>
        <fullName evidence="1">Lipid-transfer protein</fullName>
    </submittedName>
</protein>
<evidence type="ECO:0000313" key="2">
    <source>
        <dbReference type="Proteomes" id="UP000325081"/>
    </source>
</evidence>
<feature type="non-terminal residue" evidence="1">
    <location>
        <position position="121"/>
    </location>
</feature>
<dbReference type="EMBL" id="BKCP01003891">
    <property type="protein sequence ID" value="GER29523.1"/>
    <property type="molecule type" value="Genomic_DNA"/>
</dbReference>